<sequence>MKYTKAFLTDKSSANTYRNLKEVIIMSSFEKNLSEGNVAKQLILFSLPFLASNIIQSLYSVADMLIVGRFSGTTSMSGVNLGSQVTLILTNIVVGLCAGGTVLIAQYLGAKRRKDMQETTATLLTTLTIAAVAITVLMLILKKPILHLIQTPAESFAEADRYLTVTVLGLIFIFGYNVFSAVMRGMGDSKRPLYFVLIACITNVILDLVLVAGLKMGALGAAIATVFSQAVSMITCIVVMIRNNFVFDFKPSSFIIKKEKAIKILKLGTPTAIQNGVTSISFMIITTLVNIIGGVNASAAVGVVAKFNSFAVLPAVAMGASISTMCAQNIGAGKWDRAVKTCKIGTVIAFCISGCIFIVAQTSFEHILRLFNDEPEMLKYGVQYIRTFSFDYLLMPFVFCINGLFIGAGHTAFSMVNNMLSAIILRVPVAVVFGLVLNLGLTGVGLGGPMASVGAIILIVVFLISGRWKENKAL</sequence>
<comment type="similarity">
    <text evidence="3">Belongs to the multi antimicrobial extrusion (MATE) (TC 2.A.66.1) family.</text>
</comment>
<evidence type="ECO:0000256" key="7">
    <source>
        <dbReference type="ARBA" id="ARBA00022475"/>
    </source>
</evidence>
<feature type="transmembrane region" description="Helical" evidence="13">
    <location>
        <begin position="193"/>
        <end position="212"/>
    </location>
</feature>
<keyword evidence="9 13" id="KW-1133">Transmembrane helix</keyword>
<accession>A0ABV1B7J0</accession>
<evidence type="ECO:0000256" key="3">
    <source>
        <dbReference type="ARBA" id="ARBA00010199"/>
    </source>
</evidence>
<feature type="transmembrane region" description="Helical" evidence="13">
    <location>
        <begin position="344"/>
        <end position="364"/>
    </location>
</feature>
<feature type="transmembrane region" description="Helical" evidence="13">
    <location>
        <begin position="282"/>
        <end position="305"/>
    </location>
</feature>
<evidence type="ECO:0000256" key="5">
    <source>
        <dbReference type="ARBA" id="ARBA00022448"/>
    </source>
</evidence>
<dbReference type="InterPro" id="IPR002528">
    <property type="entry name" value="MATE_fam"/>
</dbReference>
<feature type="transmembrane region" description="Helical" evidence="13">
    <location>
        <begin position="384"/>
        <end position="407"/>
    </location>
</feature>
<dbReference type="EMBL" id="JBBMEK010000119">
    <property type="protein sequence ID" value="MEQ2365457.1"/>
    <property type="molecule type" value="Genomic_DNA"/>
</dbReference>
<evidence type="ECO:0000256" key="11">
    <source>
        <dbReference type="ARBA" id="ARBA00023136"/>
    </source>
</evidence>
<feature type="transmembrane region" description="Helical" evidence="13">
    <location>
        <begin position="446"/>
        <end position="464"/>
    </location>
</feature>
<dbReference type="PANTHER" id="PTHR43298:SF2">
    <property type="entry name" value="FMN_FAD EXPORTER YEEO-RELATED"/>
    <property type="match status" value="1"/>
</dbReference>
<gene>
    <name evidence="14" type="ORF">WMO25_10150</name>
</gene>
<dbReference type="InterPro" id="IPR050222">
    <property type="entry name" value="MATE_MdtK"/>
</dbReference>
<comment type="subcellular location">
    <subcellularLocation>
        <location evidence="2">Cell membrane</location>
        <topology evidence="2">Multi-pass membrane protein</topology>
    </subcellularLocation>
</comment>
<dbReference type="PANTHER" id="PTHR43298">
    <property type="entry name" value="MULTIDRUG RESISTANCE PROTEIN NORM-RELATED"/>
    <property type="match status" value="1"/>
</dbReference>
<evidence type="ECO:0000256" key="9">
    <source>
        <dbReference type="ARBA" id="ARBA00022989"/>
    </source>
</evidence>
<evidence type="ECO:0000313" key="14">
    <source>
        <dbReference type="EMBL" id="MEQ2365457.1"/>
    </source>
</evidence>
<feature type="transmembrane region" description="Helical" evidence="13">
    <location>
        <begin position="311"/>
        <end position="332"/>
    </location>
</feature>
<evidence type="ECO:0000313" key="15">
    <source>
        <dbReference type="Proteomes" id="UP001469749"/>
    </source>
</evidence>
<protein>
    <recommendedName>
        <fullName evidence="4">Probable multidrug resistance protein NorM</fullName>
    </recommendedName>
    <alternativeName>
        <fullName evidence="12">Multidrug-efflux transporter</fullName>
    </alternativeName>
</protein>
<proteinExistence type="inferred from homology"/>
<evidence type="ECO:0000256" key="13">
    <source>
        <dbReference type="SAM" id="Phobius"/>
    </source>
</evidence>
<keyword evidence="8 13" id="KW-0812">Transmembrane</keyword>
<feature type="transmembrane region" description="Helical" evidence="13">
    <location>
        <begin position="121"/>
        <end position="141"/>
    </location>
</feature>
<evidence type="ECO:0000256" key="6">
    <source>
        <dbReference type="ARBA" id="ARBA00022449"/>
    </source>
</evidence>
<feature type="transmembrane region" description="Helical" evidence="13">
    <location>
        <begin position="87"/>
        <end position="109"/>
    </location>
</feature>
<dbReference type="PIRSF" id="PIRSF006603">
    <property type="entry name" value="DinF"/>
    <property type="match status" value="1"/>
</dbReference>
<comment type="function">
    <text evidence="1">Multidrug efflux pump.</text>
</comment>
<keyword evidence="5" id="KW-0813">Transport</keyword>
<evidence type="ECO:0000256" key="1">
    <source>
        <dbReference type="ARBA" id="ARBA00003408"/>
    </source>
</evidence>
<evidence type="ECO:0000256" key="12">
    <source>
        <dbReference type="ARBA" id="ARBA00031636"/>
    </source>
</evidence>
<dbReference type="Proteomes" id="UP001469749">
    <property type="component" value="Unassembled WGS sequence"/>
</dbReference>
<dbReference type="InterPro" id="IPR048279">
    <property type="entry name" value="MdtK-like"/>
</dbReference>
<organism evidence="14 15">
    <name type="scientific">Coprococcus intestinihominis</name>
    <dbReference type="NCBI Taxonomy" id="3133154"/>
    <lineage>
        <taxon>Bacteria</taxon>
        <taxon>Bacillati</taxon>
        <taxon>Bacillota</taxon>
        <taxon>Clostridia</taxon>
        <taxon>Lachnospirales</taxon>
        <taxon>Lachnospiraceae</taxon>
        <taxon>Coprococcus</taxon>
    </lineage>
</organism>
<keyword evidence="6" id="KW-0050">Antiport</keyword>
<evidence type="ECO:0000256" key="4">
    <source>
        <dbReference type="ARBA" id="ARBA00020268"/>
    </source>
</evidence>
<reference evidence="14 15" key="1">
    <citation type="submission" date="2024-03" db="EMBL/GenBank/DDBJ databases">
        <title>Human intestinal bacterial collection.</title>
        <authorList>
            <person name="Pauvert C."/>
            <person name="Hitch T.C.A."/>
            <person name="Clavel T."/>
        </authorList>
    </citation>
    <scope>NUCLEOTIDE SEQUENCE [LARGE SCALE GENOMIC DNA]</scope>
    <source>
        <strain evidence="14 15">CLA-AA-H190</strain>
    </source>
</reference>
<keyword evidence="11 13" id="KW-0472">Membrane</keyword>
<keyword evidence="10" id="KW-0406">Ion transport</keyword>
<dbReference type="CDD" id="cd13138">
    <property type="entry name" value="MATE_yoeA_like"/>
    <property type="match status" value="1"/>
</dbReference>
<comment type="caution">
    <text evidence="14">The sequence shown here is derived from an EMBL/GenBank/DDBJ whole genome shotgun (WGS) entry which is preliminary data.</text>
</comment>
<dbReference type="Pfam" id="PF01554">
    <property type="entry name" value="MatE"/>
    <property type="match status" value="2"/>
</dbReference>
<feature type="transmembrane region" description="Helical" evidence="13">
    <location>
        <begin position="218"/>
        <end position="241"/>
    </location>
</feature>
<name>A0ABV1B7J0_9FIRM</name>
<feature type="transmembrane region" description="Helical" evidence="13">
    <location>
        <begin position="161"/>
        <end position="181"/>
    </location>
</feature>
<dbReference type="NCBIfam" id="TIGR00797">
    <property type="entry name" value="matE"/>
    <property type="match status" value="1"/>
</dbReference>
<evidence type="ECO:0000256" key="10">
    <source>
        <dbReference type="ARBA" id="ARBA00023065"/>
    </source>
</evidence>
<evidence type="ECO:0000256" key="8">
    <source>
        <dbReference type="ARBA" id="ARBA00022692"/>
    </source>
</evidence>
<evidence type="ECO:0000256" key="2">
    <source>
        <dbReference type="ARBA" id="ARBA00004651"/>
    </source>
</evidence>
<dbReference type="RefSeq" id="WP_349085200.1">
    <property type="nucleotide sequence ID" value="NZ_JBBMEK010000119.1"/>
</dbReference>
<feature type="transmembrane region" description="Helical" evidence="13">
    <location>
        <begin position="42"/>
        <end position="67"/>
    </location>
</feature>
<keyword evidence="15" id="KW-1185">Reference proteome</keyword>
<feature type="transmembrane region" description="Helical" evidence="13">
    <location>
        <begin position="419"/>
        <end position="440"/>
    </location>
</feature>
<keyword evidence="7" id="KW-1003">Cell membrane</keyword>